<dbReference type="SUPFAM" id="SSF48371">
    <property type="entry name" value="ARM repeat"/>
    <property type="match status" value="1"/>
</dbReference>
<dbReference type="InterPro" id="IPR011989">
    <property type="entry name" value="ARM-like"/>
</dbReference>
<organism evidence="1 2">
    <name type="scientific">Streblomastix strix</name>
    <dbReference type="NCBI Taxonomy" id="222440"/>
    <lineage>
        <taxon>Eukaryota</taxon>
        <taxon>Metamonada</taxon>
        <taxon>Preaxostyla</taxon>
        <taxon>Oxymonadida</taxon>
        <taxon>Streblomastigidae</taxon>
        <taxon>Streblomastix</taxon>
    </lineage>
</organism>
<name>A0A5J4WR08_9EUKA</name>
<dbReference type="EMBL" id="SNRW01001196">
    <property type="protein sequence ID" value="KAA6397371.1"/>
    <property type="molecule type" value="Genomic_DNA"/>
</dbReference>
<comment type="caution">
    <text evidence="1">The sequence shown here is derived from an EMBL/GenBank/DDBJ whole genome shotgun (WGS) entry which is preliminary data.</text>
</comment>
<dbReference type="InterPro" id="IPR016024">
    <property type="entry name" value="ARM-type_fold"/>
</dbReference>
<evidence type="ECO:0000313" key="2">
    <source>
        <dbReference type="Proteomes" id="UP000324800"/>
    </source>
</evidence>
<dbReference type="Proteomes" id="UP000324800">
    <property type="component" value="Unassembled WGS sequence"/>
</dbReference>
<gene>
    <name evidence="1" type="ORF">EZS28_007104</name>
</gene>
<dbReference type="AlphaFoldDB" id="A0A5J4WR08"/>
<protein>
    <recommendedName>
        <fullName evidence="3">Armadillo-type fold</fullName>
    </recommendedName>
</protein>
<dbReference type="OrthoDB" id="201709at2759"/>
<evidence type="ECO:0008006" key="3">
    <source>
        <dbReference type="Google" id="ProtNLM"/>
    </source>
</evidence>
<proteinExistence type="predicted"/>
<reference evidence="1 2" key="1">
    <citation type="submission" date="2019-03" db="EMBL/GenBank/DDBJ databases">
        <title>Single cell metagenomics reveals metabolic interactions within the superorganism composed of flagellate Streblomastix strix and complex community of Bacteroidetes bacteria on its surface.</title>
        <authorList>
            <person name="Treitli S.C."/>
            <person name="Kolisko M."/>
            <person name="Husnik F."/>
            <person name="Keeling P."/>
            <person name="Hampl V."/>
        </authorList>
    </citation>
    <scope>NUCLEOTIDE SEQUENCE [LARGE SCALE GENOMIC DNA]</scope>
    <source>
        <strain evidence="1">ST1C</strain>
    </source>
</reference>
<accession>A0A5J4WR08</accession>
<evidence type="ECO:0000313" key="1">
    <source>
        <dbReference type="EMBL" id="KAA6397371.1"/>
    </source>
</evidence>
<sequence>MAQPDSQNDVVDYESIVQILKIPYIGNENEKKIILDQQEDVYQKLILKFKDIDDDEGRLKAIEAGVAEELTNIIESRDLTSITISIIEALEYLTYPGLFKQRQLLYEKKNPYPALFRLLDHQNTDVVLHTITTIGSILQGGIGTTKESEQNPHFQSVEECGGKQKIFSLFQTTSDKVIKDKTAIFIGRLYKARAILDKDMQQSIISHLKSITSDADEWTRRNSALAINYLSQNEDNYIEIVKGFDPFAVIQDLLQPLIGNEEERKQIQNKKNLVCVLLLILLDKAEDNNLLERLTEARIIEALLYYFETQELNMIVSSPVKIFKQLQSSALTQIEQLKKEKKFYPNILRLFRSSDTELLSQAYDLIAYDFAAGADLAKDNSPNPNGQSIEHLNLKDLAQVAGNHTEILKDNFITKAQQLNKQEIQIRDFFEKYGGLKKLIQIFQNSSYQNKLIVQYSIISIGLLHKAVKIPDEIRIAVIDEIKQMPQPGNDKEIQYLSAIVISMLAESEENHNDIIAEGFPNTILSLLTCDDPKVSYQGLTLALNLLYFGSDSTKQKVKQAVPLNVVCQLTHEMDQNDDDVMTAQLLIDWLLFLS</sequence>
<dbReference type="Gene3D" id="1.25.10.10">
    <property type="entry name" value="Leucine-rich Repeat Variant"/>
    <property type="match status" value="3"/>
</dbReference>